<reference evidence="2" key="1">
    <citation type="submission" date="2025-08" db="UniProtKB">
        <authorList>
            <consortium name="Ensembl"/>
        </authorList>
    </citation>
    <scope>IDENTIFICATION</scope>
</reference>
<protein>
    <recommendedName>
        <fullName evidence="1">Reverse transcriptase domain-containing protein</fullName>
    </recommendedName>
</protein>
<dbReference type="AlphaFoldDB" id="A0A8C5N1X9"/>
<dbReference type="Ensembl" id="ENSLLET00000021151.1">
    <property type="protein sequence ID" value="ENSLLEP00000020352.1"/>
    <property type="gene ID" value="ENSLLEG00000012897.1"/>
</dbReference>
<proteinExistence type="predicted"/>
<organism evidence="2 3">
    <name type="scientific">Leptobrachium leishanense</name>
    <name type="common">Leishan spiny toad</name>
    <dbReference type="NCBI Taxonomy" id="445787"/>
    <lineage>
        <taxon>Eukaryota</taxon>
        <taxon>Metazoa</taxon>
        <taxon>Chordata</taxon>
        <taxon>Craniata</taxon>
        <taxon>Vertebrata</taxon>
        <taxon>Euteleostomi</taxon>
        <taxon>Amphibia</taxon>
        <taxon>Batrachia</taxon>
        <taxon>Anura</taxon>
        <taxon>Pelobatoidea</taxon>
        <taxon>Megophryidae</taxon>
        <taxon>Leptobrachium</taxon>
    </lineage>
</organism>
<dbReference type="Pfam" id="PF00078">
    <property type="entry name" value="RVT_1"/>
    <property type="match status" value="1"/>
</dbReference>
<dbReference type="InterPro" id="IPR000477">
    <property type="entry name" value="RT_dom"/>
</dbReference>
<dbReference type="SUPFAM" id="SSF56672">
    <property type="entry name" value="DNA/RNA polymerases"/>
    <property type="match status" value="1"/>
</dbReference>
<sequence length="884" mass="99589">MASLKCLSLNVKGLNSPRKRRLLFRELRKQKIDIAFIQETRIPRKATFRLADARYQRVFSSTALPKRNGVSVILHNSCPFQVESVEGDDSGRYVVVQGHFGTHSYALASVYAPNSPDKEFWPALTEFLGSRTPGDLIIGGDFNATLCAAVDRSGTGAPTPQDQAFSSFAQDMGLVDVWRVQHPGERDYTFLSHPHKTYSRIDYFLASPNCMKVIDASSIGSITWSDHADIHLGLTGLGGSVNRRWRLDPILLTRQDITDGIATELTDFFDLNSGEEVSPPMVWAAHKAVIRGAFIKYGSQYKKRRNTQILGLQADLTDRENAHKTCPSEASFLALQNVRQALNQLLVDDVGRSMIWTRRFYFERGNKMDTPLARKLRPRPYSAPICKLRSREGALVTSPSAISDLLTSYYRDLYNHSPSHTTDNQPLCNDIKDFLSSLSLPTVEGKQAETLVAPFSAEELSEVIKGMKPHKAPGPDGFTMAYYKKFSAILTPRLLPLFNALLTDGHFTPESLSASIVLIPKPDRDPLLPENYRPISLLNTDVKIFAKLLSNRLDLLLPRLIHPDQVGFIPGRQAFDNTRRAIDLLWHASSSHTPSLFLSLDAEKAFDRVEWPYLFLVLEHFGFPEKFIAAVRSLYASPTASIVLPHAPPTPFQICNGTRQGCPLSPALFALILEPLLQAIRQSDGVRGLRVGDQAYTVSAYADDILLSLTDPTGSLESVSSLLARFSHLSGYKINMSKSEALAISITETESARLAAEHRFRIQRSRLKYLGIYLTTRTETLYGANYTPLLRTLQQDLDRWSRHMISWLGRIHCVKMNLLPRMLYLFQTLPIPLVGEDLQRMQRHIDDFVWGGGRRRIGRQTLYRRVPIYRRHLSSDFCSYETLH</sequence>
<keyword evidence="3" id="KW-1185">Reference proteome</keyword>
<name>A0A8C5N1X9_9ANUR</name>
<dbReference type="InterPro" id="IPR036691">
    <property type="entry name" value="Endo/exonu/phosph_ase_sf"/>
</dbReference>
<dbReference type="Proteomes" id="UP000694569">
    <property type="component" value="Unplaced"/>
</dbReference>
<dbReference type="GeneTree" id="ENSGT00940000163630"/>
<dbReference type="Pfam" id="PF03372">
    <property type="entry name" value="Exo_endo_phos"/>
    <property type="match status" value="1"/>
</dbReference>
<evidence type="ECO:0000313" key="2">
    <source>
        <dbReference type="Ensembl" id="ENSLLEP00000020352.1"/>
    </source>
</evidence>
<evidence type="ECO:0000259" key="1">
    <source>
        <dbReference type="PROSITE" id="PS50878"/>
    </source>
</evidence>
<evidence type="ECO:0000313" key="3">
    <source>
        <dbReference type="Proteomes" id="UP000694569"/>
    </source>
</evidence>
<dbReference type="InterPro" id="IPR043502">
    <property type="entry name" value="DNA/RNA_pol_sf"/>
</dbReference>
<dbReference type="OrthoDB" id="9909359at2759"/>
<dbReference type="GO" id="GO:0003824">
    <property type="term" value="F:catalytic activity"/>
    <property type="evidence" value="ECO:0007669"/>
    <property type="project" value="InterPro"/>
</dbReference>
<accession>A0A8C5N1X9</accession>
<dbReference type="PROSITE" id="PS50878">
    <property type="entry name" value="RT_POL"/>
    <property type="match status" value="1"/>
</dbReference>
<dbReference type="CDD" id="cd09076">
    <property type="entry name" value="L1-EN"/>
    <property type="match status" value="1"/>
</dbReference>
<reference evidence="2" key="2">
    <citation type="submission" date="2025-09" db="UniProtKB">
        <authorList>
            <consortium name="Ensembl"/>
        </authorList>
    </citation>
    <scope>IDENTIFICATION</scope>
</reference>
<dbReference type="SUPFAM" id="SSF56219">
    <property type="entry name" value="DNase I-like"/>
    <property type="match status" value="1"/>
</dbReference>
<dbReference type="InterPro" id="IPR005135">
    <property type="entry name" value="Endo/exonuclease/phosphatase"/>
</dbReference>
<dbReference type="PANTHER" id="PTHR31635:SF196">
    <property type="entry name" value="REVERSE TRANSCRIPTASE DOMAIN-CONTAINING PROTEIN-RELATED"/>
    <property type="match status" value="1"/>
</dbReference>
<feature type="domain" description="Reverse transcriptase" evidence="1">
    <location>
        <begin position="500"/>
        <end position="774"/>
    </location>
</feature>
<dbReference type="PANTHER" id="PTHR31635">
    <property type="entry name" value="REVERSE TRANSCRIPTASE DOMAIN-CONTAINING PROTEIN-RELATED"/>
    <property type="match status" value="1"/>
</dbReference>
<dbReference type="Gene3D" id="3.60.10.10">
    <property type="entry name" value="Endonuclease/exonuclease/phosphatase"/>
    <property type="match status" value="1"/>
</dbReference>
<dbReference type="CDD" id="cd01650">
    <property type="entry name" value="RT_nLTR_like"/>
    <property type="match status" value="1"/>
</dbReference>